<dbReference type="PANTHER" id="PTHR19305">
    <property type="entry name" value="SYNAPTOSOMAL ASSOCIATED PROTEIN"/>
    <property type="match status" value="1"/>
</dbReference>
<comment type="caution">
    <text evidence="2">The sequence shown here is derived from an EMBL/GenBank/DDBJ whole genome shotgun (WGS) entry which is preliminary data.</text>
</comment>
<dbReference type="SMART" id="SM00397">
    <property type="entry name" value="t_SNARE"/>
    <property type="match status" value="2"/>
</dbReference>
<feature type="domain" description="T-SNARE coiled-coil homology" evidence="1">
    <location>
        <begin position="22"/>
        <end position="84"/>
    </location>
</feature>
<dbReference type="GO" id="GO:0031629">
    <property type="term" value="P:synaptic vesicle fusion to presynaptic active zone membrane"/>
    <property type="evidence" value="ECO:0007669"/>
    <property type="project" value="TreeGrafter"/>
</dbReference>
<dbReference type="GO" id="GO:0031201">
    <property type="term" value="C:SNARE complex"/>
    <property type="evidence" value="ECO:0007669"/>
    <property type="project" value="TreeGrafter"/>
</dbReference>
<accession>A0AAV5UY88</accession>
<dbReference type="GO" id="GO:0005886">
    <property type="term" value="C:plasma membrane"/>
    <property type="evidence" value="ECO:0007669"/>
    <property type="project" value="TreeGrafter"/>
</dbReference>
<dbReference type="SUPFAM" id="SSF58038">
    <property type="entry name" value="SNARE fusion complex"/>
    <property type="match status" value="2"/>
</dbReference>
<dbReference type="GO" id="GO:0098793">
    <property type="term" value="C:presynapse"/>
    <property type="evidence" value="ECO:0007669"/>
    <property type="project" value="GOC"/>
</dbReference>
<dbReference type="CDD" id="cd15841">
    <property type="entry name" value="SNARE_Qc"/>
    <property type="match status" value="1"/>
</dbReference>
<dbReference type="GO" id="GO:0019905">
    <property type="term" value="F:syntaxin binding"/>
    <property type="evidence" value="ECO:0007669"/>
    <property type="project" value="TreeGrafter"/>
</dbReference>
<dbReference type="EMBL" id="BTSY01000001">
    <property type="protein sequence ID" value="GMT12262.1"/>
    <property type="molecule type" value="Genomic_DNA"/>
</dbReference>
<keyword evidence="3" id="KW-1185">Reference proteome</keyword>
<dbReference type="Gene3D" id="1.20.5.110">
    <property type="match status" value="2"/>
</dbReference>
<dbReference type="AlphaFoldDB" id="A0AAV5UY88"/>
<protein>
    <recommendedName>
        <fullName evidence="1">t-SNARE coiled-coil homology domain-containing protein</fullName>
    </recommendedName>
</protein>
<gene>
    <name evidence="2" type="ORF">PFISCL1PPCAC_3559</name>
</gene>
<dbReference type="InterPro" id="IPR000727">
    <property type="entry name" value="T_SNARE_dom"/>
</dbReference>
<feature type="non-terminal residue" evidence="2">
    <location>
        <position position="1"/>
    </location>
</feature>
<evidence type="ECO:0000259" key="1">
    <source>
        <dbReference type="PROSITE" id="PS50192"/>
    </source>
</evidence>
<dbReference type="PROSITE" id="PS50192">
    <property type="entry name" value="T_SNARE"/>
    <property type="match status" value="2"/>
</dbReference>
<name>A0AAV5UY88_9BILA</name>
<dbReference type="Proteomes" id="UP001432322">
    <property type="component" value="Unassembled WGS sequence"/>
</dbReference>
<organism evidence="2 3">
    <name type="scientific">Pristionchus fissidentatus</name>
    <dbReference type="NCBI Taxonomy" id="1538716"/>
    <lineage>
        <taxon>Eukaryota</taxon>
        <taxon>Metazoa</taxon>
        <taxon>Ecdysozoa</taxon>
        <taxon>Nematoda</taxon>
        <taxon>Chromadorea</taxon>
        <taxon>Rhabditida</taxon>
        <taxon>Rhabditina</taxon>
        <taxon>Diplogasteromorpha</taxon>
        <taxon>Diplogasteroidea</taxon>
        <taxon>Neodiplogasteridae</taxon>
        <taxon>Pristionchus</taxon>
    </lineage>
</organism>
<feature type="domain" description="T-SNARE coiled-coil homology" evidence="1">
    <location>
        <begin position="156"/>
        <end position="218"/>
    </location>
</feature>
<evidence type="ECO:0000313" key="3">
    <source>
        <dbReference type="Proteomes" id="UP001432322"/>
    </source>
</evidence>
<dbReference type="PANTHER" id="PTHR19305:SF10">
    <property type="entry name" value="T-SNARE PROTEIN AEX-4"/>
    <property type="match status" value="1"/>
</dbReference>
<reference evidence="2" key="1">
    <citation type="submission" date="2023-10" db="EMBL/GenBank/DDBJ databases">
        <title>Genome assembly of Pristionchus species.</title>
        <authorList>
            <person name="Yoshida K."/>
            <person name="Sommer R.J."/>
        </authorList>
    </citation>
    <scope>NUCLEOTIDE SEQUENCE</scope>
    <source>
        <strain evidence="2">RS5133</strain>
    </source>
</reference>
<proteinExistence type="predicted"/>
<evidence type="ECO:0000313" key="2">
    <source>
        <dbReference type="EMBL" id="GMT12262.1"/>
    </source>
</evidence>
<dbReference type="GO" id="GO:0005484">
    <property type="term" value="F:SNAP receptor activity"/>
    <property type="evidence" value="ECO:0007669"/>
    <property type="project" value="TreeGrafter"/>
</dbReference>
<dbReference type="GO" id="GO:0016082">
    <property type="term" value="P:synaptic vesicle priming"/>
    <property type="evidence" value="ECO:0007669"/>
    <property type="project" value="TreeGrafter"/>
</dbReference>
<sequence>DGKPKGVERLRLQIVDFDEEIDRLKTKQLHSTRNMVKDIDEATDSGIRALASLEDQDAALDRIEKDLTQIESDIGVMRKHLRRMRGCCGLGHYYYKYIRAPVLRMLLGRRAMKSRTASNVGGPLVITLAQREKQPSLVRRDSQRAQSTRVGTVSLSPEDQEIEKNLERVDDGVRTLKEVAFDIHTQLEIQRPKINRLEKMVEENDINIGGANRSVKKLLSD</sequence>